<dbReference type="OrthoDB" id="291935at2"/>
<feature type="transmembrane region" description="Helical" evidence="1">
    <location>
        <begin position="108"/>
        <end position="126"/>
    </location>
</feature>
<comment type="caution">
    <text evidence="2">The sequence shown here is derived from an EMBL/GenBank/DDBJ whole genome shotgun (WGS) entry which is preliminary data.</text>
</comment>
<protein>
    <recommendedName>
        <fullName evidence="4">DUF1097 domain-containing protein</fullName>
    </recommendedName>
</protein>
<evidence type="ECO:0000313" key="3">
    <source>
        <dbReference type="Proteomes" id="UP000238322"/>
    </source>
</evidence>
<feature type="transmembrane region" description="Helical" evidence="1">
    <location>
        <begin position="53"/>
        <end position="72"/>
    </location>
</feature>
<keyword evidence="1" id="KW-1133">Transmembrane helix</keyword>
<evidence type="ECO:0008006" key="4">
    <source>
        <dbReference type="Google" id="ProtNLM"/>
    </source>
</evidence>
<sequence>MNSSSQNPFASPATAAEASHPRDGMTIVCLVPLWVWSPLSNAAAYLGTPADPLSTFMAMGINLLWLWMGAVVGARGNWLIRFLAVAGIGLPLGYLTYLLGVYYGPGLVAAYILGNLALGAIGWRMIPNGRLPIIGAFSVGYFLGSFLCLVGSVPLAVAGSIIGYLAVKKTLPNVEP</sequence>
<accession>A0A2S8FQ31</accession>
<keyword evidence="1" id="KW-0812">Transmembrane</keyword>
<feature type="transmembrane region" description="Helical" evidence="1">
    <location>
        <begin position="138"/>
        <end position="167"/>
    </location>
</feature>
<dbReference type="RefSeq" id="WP_105329998.1">
    <property type="nucleotide sequence ID" value="NZ_PUHY01000010.1"/>
</dbReference>
<gene>
    <name evidence="2" type="ORF">C5Y83_12095</name>
</gene>
<dbReference type="AlphaFoldDB" id="A0A2S8FQ31"/>
<keyword evidence="1" id="KW-0472">Membrane</keyword>
<feature type="transmembrane region" description="Helical" evidence="1">
    <location>
        <begin position="79"/>
        <end position="102"/>
    </location>
</feature>
<evidence type="ECO:0000313" key="2">
    <source>
        <dbReference type="EMBL" id="PQO34268.1"/>
    </source>
</evidence>
<dbReference type="EMBL" id="PUHY01000010">
    <property type="protein sequence ID" value="PQO34268.1"/>
    <property type="molecule type" value="Genomic_DNA"/>
</dbReference>
<name>A0A2S8FQ31_9BACT</name>
<organism evidence="2 3">
    <name type="scientific">Blastopirellula marina</name>
    <dbReference type="NCBI Taxonomy" id="124"/>
    <lineage>
        <taxon>Bacteria</taxon>
        <taxon>Pseudomonadati</taxon>
        <taxon>Planctomycetota</taxon>
        <taxon>Planctomycetia</taxon>
        <taxon>Pirellulales</taxon>
        <taxon>Pirellulaceae</taxon>
        <taxon>Blastopirellula</taxon>
    </lineage>
</organism>
<reference evidence="2 3" key="1">
    <citation type="submission" date="2018-02" db="EMBL/GenBank/DDBJ databases">
        <title>Comparative genomes isolates from brazilian mangrove.</title>
        <authorList>
            <person name="Araujo J.E."/>
            <person name="Taketani R.G."/>
            <person name="Silva M.C.P."/>
            <person name="Loureco M.V."/>
            <person name="Andreote F.D."/>
        </authorList>
    </citation>
    <scope>NUCLEOTIDE SEQUENCE [LARGE SCALE GENOMIC DNA]</scope>
    <source>
        <strain evidence="2 3">Hex-1 MGV</strain>
    </source>
</reference>
<proteinExistence type="predicted"/>
<dbReference type="Proteomes" id="UP000238322">
    <property type="component" value="Unassembled WGS sequence"/>
</dbReference>
<evidence type="ECO:0000256" key="1">
    <source>
        <dbReference type="SAM" id="Phobius"/>
    </source>
</evidence>